<reference evidence="13" key="1">
    <citation type="journal article" date="2020" name="mSystems">
        <title>Genome- and Community-Level Interaction Insights into Carbon Utilization and Element Cycling Functions of Hydrothermarchaeota in Hydrothermal Sediment.</title>
        <authorList>
            <person name="Zhou Z."/>
            <person name="Liu Y."/>
            <person name="Xu W."/>
            <person name="Pan J."/>
            <person name="Luo Z.H."/>
            <person name="Li M."/>
        </authorList>
    </citation>
    <scope>NUCLEOTIDE SEQUENCE [LARGE SCALE GENOMIC DNA]</scope>
    <source>
        <strain evidence="13">SpSt-477</strain>
    </source>
</reference>
<comment type="similarity">
    <text evidence="2 10">Belongs to the type IA topoisomerase family.</text>
</comment>
<dbReference type="InterPro" id="IPR023405">
    <property type="entry name" value="Topo_IA_core_domain"/>
</dbReference>
<dbReference type="GO" id="GO:0003917">
    <property type="term" value="F:DNA topoisomerase type I (single strand cut, ATP-independent) activity"/>
    <property type="evidence" value="ECO:0007669"/>
    <property type="project" value="UniProtKB-UniRule"/>
</dbReference>
<accession>A0A7C4MLU1</accession>
<organism evidence="13">
    <name type="scientific">Desulfatirhabdium butyrativorans</name>
    <dbReference type="NCBI Taxonomy" id="340467"/>
    <lineage>
        <taxon>Bacteria</taxon>
        <taxon>Pseudomonadati</taxon>
        <taxon>Thermodesulfobacteriota</taxon>
        <taxon>Desulfobacteria</taxon>
        <taxon>Desulfobacterales</taxon>
        <taxon>Desulfatirhabdiaceae</taxon>
        <taxon>Desulfatirhabdium</taxon>
    </lineage>
</organism>
<dbReference type="SMART" id="SM00437">
    <property type="entry name" value="TOP1Ac"/>
    <property type="match status" value="1"/>
</dbReference>
<dbReference type="InterPro" id="IPR034149">
    <property type="entry name" value="TOPRIM_TopoI"/>
</dbReference>
<name>A0A7C4MLU1_9BACT</name>
<proteinExistence type="inferred from homology"/>
<evidence type="ECO:0000256" key="2">
    <source>
        <dbReference type="ARBA" id="ARBA00009446"/>
    </source>
</evidence>
<evidence type="ECO:0000256" key="1">
    <source>
        <dbReference type="ARBA" id="ARBA00000213"/>
    </source>
</evidence>
<comment type="subunit">
    <text evidence="10">Monomer.</text>
</comment>
<protein>
    <recommendedName>
        <fullName evidence="10">DNA topoisomerase 1</fullName>
        <ecNumber evidence="10">5.6.2.1</ecNumber>
    </recommendedName>
    <alternativeName>
        <fullName evidence="10">DNA topoisomerase I</fullName>
    </alternativeName>
</protein>
<feature type="site" description="Interaction with DNA" evidence="10">
    <location>
        <position position="148"/>
    </location>
</feature>
<dbReference type="InterPro" id="IPR003601">
    <property type="entry name" value="Topo_IA_2"/>
</dbReference>
<evidence type="ECO:0000256" key="8">
    <source>
        <dbReference type="ARBA" id="ARBA00023125"/>
    </source>
</evidence>
<comment type="function">
    <text evidence="10">Releases the supercoiling and torsional tension of DNA, which is introduced during the DNA replication and transcription, by transiently cleaving and rejoining one strand of the DNA duplex. Introduces a single-strand break via transesterification at a target site in duplex DNA. The scissile phosphodiester is attacked by the catalytic tyrosine of the enzyme, resulting in the formation of a DNA-(5'-phosphotyrosyl)-enzyme intermediate and the expulsion of a 3'-OH DNA strand. The free DNA strand then undergoes passage around the unbroken strand, thus removing DNA supercoils. Finally, in the religation step, the DNA 3'-OH attacks the covalent intermediate to expel the active-site tyrosine and restore the DNA phosphodiester backbone.</text>
</comment>
<dbReference type="PROSITE" id="PS52039">
    <property type="entry name" value="TOPO_IA_2"/>
    <property type="match status" value="1"/>
</dbReference>
<gene>
    <name evidence="10 13" type="primary">topA</name>
    <name evidence="13" type="ORF">ENS29_06045</name>
</gene>
<feature type="site" description="Interaction with DNA" evidence="10">
    <location>
        <position position="140"/>
    </location>
</feature>
<dbReference type="GO" id="GO:0003677">
    <property type="term" value="F:DNA binding"/>
    <property type="evidence" value="ECO:0007669"/>
    <property type="project" value="UniProtKB-KW"/>
</dbReference>
<dbReference type="InterPro" id="IPR013825">
    <property type="entry name" value="Topo_IA_cen_sub2"/>
</dbReference>
<dbReference type="PANTHER" id="PTHR42785:SF1">
    <property type="entry name" value="DNA TOPOISOMERASE"/>
    <property type="match status" value="1"/>
</dbReference>
<keyword evidence="4" id="KW-0863">Zinc-finger</keyword>
<dbReference type="InterPro" id="IPR006171">
    <property type="entry name" value="TOPRIM_dom"/>
</dbReference>
<evidence type="ECO:0000256" key="4">
    <source>
        <dbReference type="ARBA" id="ARBA00022771"/>
    </source>
</evidence>
<dbReference type="InterPro" id="IPR013498">
    <property type="entry name" value="Topo_IA_Znf"/>
</dbReference>
<comment type="caution">
    <text evidence="13">The sequence shown here is derived from an EMBL/GenBank/DDBJ whole genome shotgun (WGS) entry which is preliminary data.</text>
</comment>
<sequence length="772" mass="86248">MKRPLLIVESPTKVKTIQNYLGKDYQVMATVGHIRDLPEKEMGVDIENGFKPTYITIPGKKNVISALKKAAEDATDIYLAPDPDREGEAIAWHTAQILKKAGRNFHRVLFHELTKKAILEAIQRPLEIDRNKFEAQQARRILDRLVGYQISPLLWKKVRGGLSAGRVQSVAVRMICEREREIQAFIPKEYWTITALLHGSLPPSFQAKLLKKNGKKLTIPDEATALAIVDELKAASFVLEDIVRKTTKRKPQPPYITSKLQQEAIRKLHFSAKKTMQIAQQLYEGVELEGGQPVGLITYMRTDSIRIAAEAAEEAIGFIHQTYGKDFTTGKPRYYANKNKVQDAHEAIRPTSIWNTPEKVKPFLNADQLALYTLIWKRFAASQMADALIDTLTLSIAAAEYSLSASGSSVRFPGFMVLYQSVEDEKEDAEASGLEKLPDLKQGEPLALEQLDPVQHFTQPPPRYSEASLVKALEENGIGRPSTYAAILSTIRDKGYVELVKGYFVPSELGFLVNDLIVASFPDVFDVEFTARMESDLDRIEAAELEAQTILERFYERLSQSLHQADQQMTSVKGQGVATDIDCPLCKSRKLHIKMGKNGHFLACSGYPECRFTSDYTRDEKGVIRMVDRPAPEVSDRSCERCGAPMVQRNGKFGPFLACSAYPKCKHTVSLQQQEGNGRDTGVACPQAGCDGHLVQRTSKRGKTFYGCTRYPQCTYAIWDRPVPQSCPNCSAPFLVEKTTKARGTRLVCPACGFEEEFLKNSPDGTNRALPG</sequence>
<keyword evidence="7 10" id="KW-0799">Topoisomerase</keyword>
<feature type="domain" description="Toprim" evidence="11">
    <location>
        <begin position="3"/>
        <end position="113"/>
    </location>
</feature>
<dbReference type="Gene3D" id="3.30.65.10">
    <property type="entry name" value="Bacterial Topoisomerase I, domain 1"/>
    <property type="match status" value="3"/>
</dbReference>
<evidence type="ECO:0000313" key="13">
    <source>
        <dbReference type="EMBL" id="HGU32400.1"/>
    </source>
</evidence>
<dbReference type="SMART" id="SM00436">
    <property type="entry name" value="TOP1Bc"/>
    <property type="match status" value="1"/>
</dbReference>
<dbReference type="Gene3D" id="3.40.50.140">
    <property type="match status" value="1"/>
</dbReference>
<dbReference type="Gene3D" id="1.10.460.10">
    <property type="entry name" value="Topoisomerase I, domain 2"/>
    <property type="match status" value="1"/>
</dbReference>
<dbReference type="InterPro" id="IPR028612">
    <property type="entry name" value="Topoisom_1_IA"/>
</dbReference>
<dbReference type="InterPro" id="IPR023406">
    <property type="entry name" value="Topo_IA_AS"/>
</dbReference>
<dbReference type="EC" id="5.6.2.1" evidence="10"/>
<dbReference type="PROSITE" id="PS00396">
    <property type="entry name" value="TOPO_IA_1"/>
    <property type="match status" value="1"/>
</dbReference>
<evidence type="ECO:0000256" key="3">
    <source>
        <dbReference type="ARBA" id="ARBA00022723"/>
    </source>
</evidence>
<evidence type="ECO:0000259" key="11">
    <source>
        <dbReference type="PROSITE" id="PS50880"/>
    </source>
</evidence>
<dbReference type="InterPro" id="IPR005733">
    <property type="entry name" value="TopoI_bac-type"/>
</dbReference>
<dbReference type="GO" id="GO:0005694">
    <property type="term" value="C:chromosome"/>
    <property type="evidence" value="ECO:0007669"/>
    <property type="project" value="InterPro"/>
</dbReference>
<evidence type="ECO:0000256" key="6">
    <source>
        <dbReference type="ARBA" id="ARBA00022842"/>
    </source>
</evidence>
<evidence type="ECO:0000256" key="7">
    <source>
        <dbReference type="ARBA" id="ARBA00023029"/>
    </source>
</evidence>
<keyword evidence="6" id="KW-0460">Magnesium</keyword>
<feature type="active site" description="O-(5'-phospho-DNA)-tyrosine intermediate" evidence="10">
    <location>
        <position position="299"/>
    </location>
</feature>
<dbReference type="AlphaFoldDB" id="A0A7C4MLU1"/>
<dbReference type="InterPro" id="IPR003602">
    <property type="entry name" value="Topo_IA_DNA-bd_dom"/>
</dbReference>
<keyword evidence="5" id="KW-0862">Zinc</keyword>
<dbReference type="HAMAP" id="MF_00952">
    <property type="entry name" value="Topoisom_1_prok"/>
    <property type="match status" value="1"/>
</dbReference>
<feature type="domain" description="Topo IA-type catalytic" evidence="12">
    <location>
        <begin position="129"/>
        <end position="562"/>
    </location>
</feature>
<dbReference type="GO" id="GO:0008270">
    <property type="term" value="F:zinc ion binding"/>
    <property type="evidence" value="ECO:0007669"/>
    <property type="project" value="UniProtKB-KW"/>
</dbReference>
<dbReference type="Pfam" id="PF01396">
    <property type="entry name" value="Zn_ribbon_Top1"/>
    <property type="match status" value="3"/>
</dbReference>
<keyword evidence="8 10" id="KW-0238">DNA-binding</keyword>
<feature type="region of interest" description="Interaction with DNA" evidence="10">
    <location>
        <begin position="163"/>
        <end position="168"/>
    </location>
</feature>
<dbReference type="InterPro" id="IPR013824">
    <property type="entry name" value="Topo_IA_cen_sub1"/>
</dbReference>
<dbReference type="GO" id="GO:0006265">
    <property type="term" value="P:DNA topological change"/>
    <property type="evidence" value="ECO:0007669"/>
    <property type="project" value="UniProtKB-UniRule"/>
</dbReference>
<dbReference type="PANTHER" id="PTHR42785">
    <property type="entry name" value="DNA TOPOISOMERASE, TYPE IA, CORE"/>
    <property type="match status" value="1"/>
</dbReference>
<keyword evidence="3" id="KW-0479">Metal-binding</keyword>
<evidence type="ECO:0000256" key="5">
    <source>
        <dbReference type="ARBA" id="ARBA00022833"/>
    </source>
</evidence>
<dbReference type="SUPFAM" id="SSF56712">
    <property type="entry name" value="Prokaryotic type I DNA topoisomerase"/>
    <property type="match status" value="1"/>
</dbReference>
<dbReference type="InterPro" id="IPR013826">
    <property type="entry name" value="Topo_IA_cen_sub3"/>
</dbReference>
<dbReference type="InterPro" id="IPR000380">
    <property type="entry name" value="Topo_IA"/>
</dbReference>
<dbReference type="Pfam" id="PF01751">
    <property type="entry name" value="Toprim"/>
    <property type="match status" value="1"/>
</dbReference>
<dbReference type="NCBIfam" id="TIGR01051">
    <property type="entry name" value="topA_bact"/>
    <property type="match status" value="1"/>
</dbReference>
<dbReference type="Pfam" id="PF01131">
    <property type="entry name" value="Topoisom_bac"/>
    <property type="match status" value="1"/>
</dbReference>
<dbReference type="SUPFAM" id="SSF57783">
    <property type="entry name" value="Zinc beta-ribbon"/>
    <property type="match status" value="2"/>
</dbReference>
<feature type="site" description="Interaction with DNA" evidence="10">
    <location>
        <position position="139"/>
    </location>
</feature>
<feature type="site" description="Interaction with DNA" evidence="10">
    <location>
        <position position="155"/>
    </location>
</feature>
<dbReference type="SMART" id="SM00493">
    <property type="entry name" value="TOPRIM"/>
    <property type="match status" value="1"/>
</dbReference>
<evidence type="ECO:0000256" key="10">
    <source>
        <dbReference type="HAMAP-Rule" id="MF_00952"/>
    </source>
</evidence>
<feature type="site" description="Interaction with DNA" evidence="10">
    <location>
        <position position="33"/>
    </location>
</feature>
<evidence type="ECO:0000259" key="12">
    <source>
        <dbReference type="PROSITE" id="PS52039"/>
    </source>
</evidence>
<dbReference type="PRINTS" id="PR00417">
    <property type="entry name" value="PRTPISMRASEI"/>
</dbReference>
<feature type="site" description="Interaction with DNA" evidence="10">
    <location>
        <position position="301"/>
    </location>
</feature>
<dbReference type="Gene3D" id="1.10.290.10">
    <property type="entry name" value="Topoisomerase I, domain 4"/>
    <property type="match status" value="1"/>
</dbReference>
<dbReference type="EMBL" id="DSUH01000137">
    <property type="protein sequence ID" value="HGU32400.1"/>
    <property type="molecule type" value="Genomic_DNA"/>
</dbReference>
<dbReference type="PROSITE" id="PS50880">
    <property type="entry name" value="TOPRIM"/>
    <property type="match status" value="1"/>
</dbReference>
<feature type="site" description="Interaction with DNA" evidence="10">
    <location>
        <position position="143"/>
    </location>
</feature>
<comment type="catalytic activity">
    <reaction evidence="1 10">
        <text>ATP-independent breakage of single-stranded DNA, followed by passage and rejoining.</text>
        <dbReference type="EC" id="5.6.2.1"/>
    </reaction>
</comment>
<dbReference type="CDD" id="cd03363">
    <property type="entry name" value="TOPRIM_TopoIA_TopoI"/>
    <property type="match status" value="1"/>
</dbReference>
<comment type="caution">
    <text evidence="10">Lacks conserved residue(s) required for the propagation of feature annotation.</text>
</comment>
<evidence type="ECO:0000256" key="9">
    <source>
        <dbReference type="ARBA" id="ARBA00023235"/>
    </source>
</evidence>
<dbReference type="Gene3D" id="2.70.20.10">
    <property type="entry name" value="Topoisomerase I, domain 3"/>
    <property type="match status" value="1"/>
</dbReference>
<dbReference type="InterPro" id="IPR013497">
    <property type="entry name" value="Topo_IA_cen"/>
</dbReference>
<dbReference type="CDD" id="cd00186">
    <property type="entry name" value="TOP1Ac"/>
    <property type="match status" value="1"/>
</dbReference>
<keyword evidence="9 10" id="KW-0413">Isomerase</keyword>